<evidence type="ECO:0000313" key="3">
    <source>
        <dbReference type="EMBL" id="KAL0186426.1"/>
    </source>
</evidence>
<evidence type="ECO:0000259" key="2">
    <source>
        <dbReference type="Pfam" id="PF25033"/>
    </source>
</evidence>
<feature type="non-terminal residue" evidence="3">
    <location>
        <position position="131"/>
    </location>
</feature>
<dbReference type="EMBL" id="JAMKFB020000008">
    <property type="protein sequence ID" value="KAL0186426.1"/>
    <property type="molecule type" value="Genomic_DNA"/>
</dbReference>
<reference evidence="3 4" key="1">
    <citation type="submission" date="2024-05" db="EMBL/GenBank/DDBJ databases">
        <title>Genome sequencing and assembly of Indian major carp, Cirrhinus mrigala (Hamilton, 1822).</title>
        <authorList>
            <person name="Mohindra V."/>
            <person name="Chowdhury L.M."/>
            <person name="Lal K."/>
            <person name="Jena J.K."/>
        </authorList>
    </citation>
    <scope>NUCLEOTIDE SEQUENCE [LARGE SCALE GENOMIC DNA]</scope>
    <source>
        <strain evidence="3">CM1030</strain>
        <tissue evidence="3">Blood</tissue>
    </source>
</reference>
<dbReference type="Pfam" id="PF25033">
    <property type="entry name" value="VPS13_M"/>
    <property type="match status" value="1"/>
</dbReference>
<proteinExistence type="predicted"/>
<feature type="chain" id="PRO_5044825210" description="VPS13-like middle region domain-containing protein" evidence="1">
    <location>
        <begin position="30"/>
        <end position="131"/>
    </location>
</feature>
<gene>
    <name evidence="3" type="ORF">M9458_018096</name>
</gene>
<dbReference type="InterPro" id="IPR026847">
    <property type="entry name" value="VPS13"/>
</dbReference>
<feature type="domain" description="VPS13-like middle region" evidence="2">
    <location>
        <begin position="30"/>
        <end position="131"/>
    </location>
</feature>
<dbReference type="InterPro" id="IPR056747">
    <property type="entry name" value="VPS13-like_M"/>
</dbReference>
<sequence>MTENSISGGENVVICAFSLLAVPAVPVVAKTEMNVVVKNPEIVFVADLTRAEAPALVMTTQCELVMKNEPSGQSMTAAISDLKVVACPFLREKREHNVTTVLQPCQVFFKSNQSPSQPQTIELSISSLTLK</sequence>
<evidence type="ECO:0000256" key="1">
    <source>
        <dbReference type="SAM" id="SignalP"/>
    </source>
</evidence>
<keyword evidence="1" id="KW-0732">Signal</keyword>
<organism evidence="3 4">
    <name type="scientific">Cirrhinus mrigala</name>
    <name type="common">Mrigala</name>
    <dbReference type="NCBI Taxonomy" id="683832"/>
    <lineage>
        <taxon>Eukaryota</taxon>
        <taxon>Metazoa</taxon>
        <taxon>Chordata</taxon>
        <taxon>Craniata</taxon>
        <taxon>Vertebrata</taxon>
        <taxon>Euteleostomi</taxon>
        <taxon>Actinopterygii</taxon>
        <taxon>Neopterygii</taxon>
        <taxon>Teleostei</taxon>
        <taxon>Ostariophysi</taxon>
        <taxon>Cypriniformes</taxon>
        <taxon>Cyprinidae</taxon>
        <taxon>Labeoninae</taxon>
        <taxon>Labeonini</taxon>
        <taxon>Cirrhinus</taxon>
    </lineage>
</organism>
<name>A0ABD0QK55_CIRMR</name>
<dbReference type="PANTHER" id="PTHR16166:SF22">
    <property type="entry name" value="INTERMEMBRANE LIPID TRANSFER PROTEIN VPS13A"/>
    <property type="match status" value="1"/>
</dbReference>
<comment type="caution">
    <text evidence="3">The sequence shown here is derived from an EMBL/GenBank/DDBJ whole genome shotgun (WGS) entry which is preliminary data.</text>
</comment>
<protein>
    <recommendedName>
        <fullName evidence="2">VPS13-like middle region domain-containing protein</fullName>
    </recommendedName>
</protein>
<keyword evidence="4" id="KW-1185">Reference proteome</keyword>
<feature type="signal peptide" evidence="1">
    <location>
        <begin position="1"/>
        <end position="29"/>
    </location>
</feature>
<dbReference type="Proteomes" id="UP001529510">
    <property type="component" value="Unassembled WGS sequence"/>
</dbReference>
<dbReference type="AlphaFoldDB" id="A0ABD0QK55"/>
<accession>A0ABD0QK55</accession>
<evidence type="ECO:0000313" key="4">
    <source>
        <dbReference type="Proteomes" id="UP001529510"/>
    </source>
</evidence>
<dbReference type="PANTHER" id="PTHR16166">
    <property type="entry name" value="VACUOLAR PROTEIN SORTING-ASSOCIATED PROTEIN VPS13"/>
    <property type="match status" value="1"/>
</dbReference>